<dbReference type="Gene3D" id="2.60.120.430">
    <property type="entry name" value="Galactose-binding lectin"/>
    <property type="match status" value="1"/>
</dbReference>
<keyword evidence="3 6" id="KW-0732">Signal</keyword>
<dbReference type="EMBL" id="OU466862">
    <property type="protein sequence ID" value="CAH2069405.1"/>
    <property type="molecule type" value="Genomic_DNA"/>
</dbReference>
<comment type="subcellular location">
    <subcellularLocation>
        <location evidence="1">Membrane</location>
        <topology evidence="1">Single-pass membrane protein</topology>
    </subcellularLocation>
</comment>
<evidence type="ECO:0000313" key="8">
    <source>
        <dbReference type="EMBL" id="CAH2069405.1"/>
    </source>
</evidence>
<evidence type="ECO:0000256" key="5">
    <source>
        <dbReference type="ARBA" id="ARBA00023136"/>
    </source>
</evidence>
<reference evidence="8 9" key="1">
    <citation type="submission" date="2022-03" db="EMBL/GenBank/DDBJ databases">
        <authorList>
            <person name="Nunn A."/>
            <person name="Chopra R."/>
            <person name="Nunn A."/>
            <person name="Contreras Garrido A."/>
        </authorList>
    </citation>
    <scope>NUCLEOTIDE SEQUENCE [LARGE SCALE GENOMIC DNA]</scope>
</reference>
<evidence type="ECO:0000256" key="4">
    <source>
        <dbReference type="ARBA" id="ARBA00022989"/>
    </source>
</evidence>
<dbReference type="Proteomes" id="UP000836841">
    <property type="component" value="Chromosome 6"/>
</dbReference>
<dbReference type="PANTHER" id="PTHR45631">
    <property type="entry name" value="OS07G0107800 PROTEIN-RELATED"/>
    <property type="match status" value="1"/>
</dbReference>
<protein>
    <recommendedName>
        <fullName evidence="7">Malectin-like domain-containing protein</fullName>
    </recommendedName>
</protein>
<feature type="signal peptide" evidence="6">
    <location>
        <begin position="1"/>
        <end position="20"/>
    </location>
</feature>
<evidence type="ECO:0000259" key="7">
    <source>
        <dbReference type="Pfam" id="PF12819"/>
    </source>
</evidence>
<name>A0AAU9SR07_THLAR</name>
<evidence type="ECO:0000256" key="3">
    <source>
        <dbReference type="ARBA" id="ARBA00022729"/>
    </source>
</evidence>
<evidence type="ECO:0000256" key="1">
    <source>
        <dbReference type="ARBA" id="ARBA00004167"/>
    </source>
</evidence>
<dbReference type="AlphaFoldDB" id="A0AAU9SR07"/>
<evidence type="ECO:0000256" key="6">
    <source>
        <dbReference type="SAM" id="SignalP"/>
    </source>
</evidence>
<feature type="domain" description="Malectin-like" evidence="7">
    <location>
        <begin position="178"/>
        <end position="356"/>
    </location>
</feature>
<dbReference type="GO" id="GO:0016020">
    <property type="term" value="C:membrane"/>
    <property type="evidence" value="ECO:0007669"/>
    <property type="project" value="UniProtKB-SubCell"/>
</dbReference>
<evidence type="ECO:0000313" key="9">
    <source>
        <dbReference type="Proteomes" id="UP000836841"/>
    </source>
</evidence>
<dbReference type="PANTHER" id="PTHR45631:SF155">
    <property type="entry name" value="PROTEIN KINASE DOMAIN-CONTAINING PROTEIN"/>
    <property type="match status" value="1"/>
</dbReference>
<sequence>MKNSLGVFLPLIAIIQLVQAQDQQGFVTLDCGLPANETSPYEESYTKLLFSSDETLNVDKGRDILIVARFVYEIYDGLDVKPKFDLYLGPNLWATVAFAEASEWYRRRDVTPTNIRYVLLRLAKLHRQYPPWCYGPWKTVFISLKNMESSLAPLLVLMATLAISHIIQAQDQQGFISLDCGLPATEQSPYDETYTRLRFSSDATVMQSGKTGRIQADLVSRVPKPYRTMRYFPDGVRNCYNLNVEKGRKHLIRATFVYGNYDGRGIKPVFDLYLGPNLWTTIDLEARSVTGVREDVLHIPTSNSLKICLVKTSETTPLISALEVRPMAMGNGSYNTESGSLSLYDGYYHSNSTSQIR</sequence>
<dbReference type="InterPro" id="IPR024788">
    <property type="entry name" value="Malectin-like_Carb-bd_dom"/>
</dbReference>
<feature type="chain" id="PRO_5043437608" description="Malectin-like domain-containing protein" evidence="6">
    <location>
        <begin position="21"/>
        <end position="357"/>
    </location>
</feature>
<keyword evidence="2" id="KW-0812">Transmembrane</keyword>
<evidence type="ECO:0000256" key="2">
    <source>
        <dbReference type="ARBA" id="ARBA00022692"/>
    </source>
</evidence>
<keyword evidence="5" id="KW-0472">Membrane</keyword>
<keyword evidence="4" id="KW-1133">Transmembrane helix</keyword>
<organism evidence="8 9">
    <name type="scientific">Thlaspi arvense</name>
    <name type="common">Field penny-cress</name>
    <dbReference type="NCBI Taxonomy" id="13288"/>
    <lineage>
        <taxon>Eukaryota</taxon>
        <taxon>Viridiplantae</taxon>
        <taxon>Streptophyta</taxon>
        <taxon>Embryophyta</taxon>
        <taxon>Tracheophyta</taxon>
        <taxon>Spermatophyta</taxon>
        <taxon>Magnoliopsida</taxon>
        <taxon>eudicotyledons</taxon>
        <taxon>Gunneridae</taxon>
        <taxon>Pentapetalae</taxon>
        <taxon>rosids</taxon>
        <taxon>malvids</taxon>
        <taxon>Brassicales</taxon>
        <taxon>Brassicaceae</taxon>
        <taxon>Thlaspideae</taxon>
        <taxon>Thlaspi</taxon>
    </lineage>
</organism>
<accession>A0AAU9SR07</accession>
<gene>
    <name evidence="8" type="ORF">TAV2_LOCUS20707</name>
</gene>
<keyword evidence="9" id="KW-1185">Reference proteome</keyword>
<proteinExistence type="predicted"/>
<dbReference type="Pfam" id="PF12819">
    <property type="entry name" value="Malectin_like"/>
    <property type="match status" value="2"/>
</dbReference>
<feature type="domain" description="Malectin-like" evidence="7">
    <location>
        <begin position="55"/>
        <end position="104"/>
    </location>
</feature>